<reference evidence="4" key="1">
    <citation type="submission" date="2025-08" db="UniProtKB">
        <authorList>
            <consortium name="RefSeq"/>
        </authorList>
    </citation>
    <scope>IDENTIFICATION</scope>
    <source>
        <tissue evidence="4">Leaves</tissue>
    </source>
</reference>
<gene>
    <name evidence="4" type="primary">LOC109000984</name>
</gene>
<evidence type="ECO:0000256" key="1">
    <source>
        <dbReference type="ARBA" id="ARBA00010954"/>
    </source>
</evidence>
<name>A0A2I4FPN7_JUGRE</name>
<dbReference type="PANTHER" id="PTHR12832">
    <property type="entry name" value="TESTIS-SPECIFIC PROTEIN PBS13 T-COMPLEX 11"/>
    <property type="match status" value="1"/>
</dbReference>
<dbReference type="GO" id="GO:0007165">
    <property type="term" value="P:signal transduction"/>
    <property type="evidence" value="ECO:0000318"/>
    <property type="project" value="GO_Central"/>
</dbReference>
<evidence type="ECO:0000313" key="3">
    <source>
        <dbReference type="Proteomes" id="UP000235220"/>
    </source>
</evidence>
<protein>
    <submittedName>
        <fullName evidence="4">Uncharacterized protein LOC109000984</fullName>
    </submittedName>
</protein>
<organism evidence="3 4">
    <name type="scientific">Juglans regia</name>
    <name type="common">English walnut</name>
    <dbReference type="NCBI Taxonomy" id="51240"/>
    <lineage>
        <taxon>Eukaryota</taxon>
        <taxon>Viridiplantae</taxon>
        <taxon>Streptophyta</taxon>
        <taxon>Embryophyta</taxon>
        <taxon>Tracheophyta</taxon>
        <taxon>Spermatophyta</taxon>
        <taxon>Magnoliopsida</taxon>
        <taxon>eudicotyledons</taxon>
        <taxon>Gunneridae</taxon>
        <taxon>Pentapetalae</taxon>
        <taxon>rosids</taxon>
        <taxon>fabids</taxon>
        <taxon>Fagales</taxon>
        <taxon>Juglandaceae</taxon>
        <taxon>Juglans</taxon>
    </lineage>
</organism>
<dbReference type="Gramene" id="Jr08_00460_p1">
    <property type="protein sequence ID" value="cds.Jr08_00460_p1"/>
    <property type="gene ID" value="Jr08_00460"/>
</dbReference>
<dbReference type="KEGG" id="jre:109000984"/>
<dbReference type="GeneID" id="109000984"/>
<accession>A0A2I4FPN7</accession>
<comment type="similarity">
    <text evidence="1">Belongs to the TCP11 family.</text>
</comment>
<dbReference type="Pfam" id="PF05794">
    <property type="entry name" value="Tcp11"/>
    <property type="match status" value="1"/>
</dbReference>
<dbReference type="RefSeq" id="XP_018833624.2">
    <property type="nucleotide sequence ID" value="XM_018978079.2"/>
</dbReference>
<dbReference type="FunCoup" id="A0A2I4FPN7">
    <property type="interactions" value="352"/>
</dbReference>
<keyword evidence="3" id="KW-1185">Reference proteome</keyword>
<evidence type="ECO:0000256" key="2">
    <source>
        <dbReference type="SAM" id="MobiDB-lite"/>
    </source>
</evidence>
<dbReference type="PANTHER" id="PTHR12832:SF11">
    <property type="entry name" value="LD23868P"/>
    <property type="match status" value="1"/>
</dbReference>
<dbReference type="AlphaFoldDB" id="A0A2I4FPN7"/>
<feature type="region of interest" description="Disordered" evidence="2">
    <location>
        <begin position="650"/>
        <end position="671"/>
    </location>
</feature>
<dbReference type="Proteomes" id="UP000235220">
    <property type="component" value="Chromosome 8"/>
</dbReference>
<feature type="region of interest" description="Disordered" evidence="2">
    <location>
        <begin position="597"/>
        <end position="622"/>
    </location>
</feature>
<feature type="compositionally biased region" description="Polar residues" evidence="2">
    <location>
        <begin position="599"/>
        <end position="616"/>
    </location>
</feature>
<sequence>MATGAEVTDTDRAVSGIALFFPANDHSTPSSTSTPSKVPRRLRRLLLQPKSPSTAADTESKLGGANLCRKQLSELSSKARPKSRSPPLPSSSPFQEANLGQQLEAKLNAAEQKRLSILANAQMRLARMDKLRQAAKTGVEMRFEKERDELGTKVESRVQQAEANRTLLLKASCQRRVAKRERSAQFLMQKMMQDRKYKEFLHDAILKKRAAAEKKRLGLLEAEKRRVHARVLKVRQVAKSIYMQREFERMRKKDQLEDRLQRAKKQRAEYLRHRRSSHSSGHVISKMMNEQQGDYLSRKLARCWRRFVTLRKTTAALAKAFMTLEISEKSVKSMPFEQLALQIESATTIRTLKVLLGRLESRYKISQAAGSNLSSLRNIDHLLKRVASPFVKGNASIKRKGTKTSDSNKEAVLSPVKLSRYPVRVVLCAYMILGYPEIIFSGRSEHEVALADSACKFISDFELLIKIMLEGYIQNANDKTTSTIPSRITVRSQLDAFDKAWSSYLYHFVLWKVKDAKSLEEDLVRTACQLELSKMQTCNLTSEGNNGGLTHYMVAIQKQVTEEQKLLRTKVQHLSGNSGLERLERALSDTHSRFLEANDSGSSSAFPVPRLSSSCLPGSPEDSFASVSGEMINLAEGGHESFDPIVQSLSERDDPSSVKAVESSAPFKDSAHGDLNSDAMLIGENELLVNEIVHEHRHGFADSFISSDADKSSPNEKVRETMEAAFWDSIMESMKQEEPDFSWVLKLMNEVRDELCEMSPQSWKEEIVETINIDTLSNVLKSGMIEIEIFQRILEFSLVTLRKLSAPANDDEMKKTHHKLLKELGEISQVGEKPNASFAILMIRGLRFVLQQIQALKRDISKARIRIVEPLIKGPAGLEYLKKAFSNRYGSPADAPTSLPLTRQWLSSVRVVVEQEWDEYRESLSALKSDVKLSQGFLPTTLRTGGSIRKSSKMGSPTFSATGKEQPECEGKRVDLTVRLGLLKLVSAIGGLTLNTLPETLKLNLSRLRAVQSQLQKIIVMSTSMLILRQTLVSENLVTSPSDMDSILTTCVKQLSDLLDSVEDVGVPEIVETISRFSEGDDHVLDAAKLQVRKQVMANMLAKSLQAVDPIYVRVSHNVYLAVRGAVLGGNGMKGRQLVETALRRLGAALLTDKVMEVAEVLIVVAVVSANVHGAWYEEALNSL</sequence>
<evidence type="ECO:0000313" key="4">
    <source>
        <dbReference type="RefSeq" id="XP_018833624.2"/>
    </source>
</evidence>
<dbReference type="InterPro" id="IPR008862">
    <property type="entry name" value="Tcp11"/>
</dbReference>
<feature type="region of interest" description="Disordered" evidence="2">
    <location>
        <begin position="74"/>
        <end position="95"/>
    </location>
</feature>
<proteinExistence type="inferred from homology"/>
<dbReference type="OrthoDB" id="276323at2759"/>